<keyword evidence="3" id="KW-1185">Reference proteome</keyword>
<evidence type="ECO:0000313" key="3">
    <source>
        <dbReference type="Proteomes" id="UP000005239"/>
    </source>
</evidence>
<reference evidence="3" key="1">
    <citation type="journal article" date="2008" name="Nat. Genet.">
        <title>The Pristionchus pacificus genome provides a unique perspective on nematode lifestyle and parasitism.</title>
        <authorList>
            <person name="Dieterich C."/>
            <person name="Clifton S.W."/>
            <person name="Schuster L.N."/>
            <person name="Chinwalla A."/>
            <person name="Delehaunty K."/>
            <person name="Dinkelacker I."/>
            <person name="Fulton L."/>
            <person name="Fulton R."/>
            <person name="Godfrey J."/>
            <person name="Minx P."/>
            <person name="Mitreva M."/>
            <person name="Roeseler W."/>
            <person name="Tian H."/>
            <person name="Witte H."/>
            <person name="Yang S.P."/>
            <person name="Wilson R.K."/>
            <person name="Sommer R.J."/>
        </authorList>
    </citation>
    <scope>NUCLEOTIDE SEQUENCE [LARGE SCALE GENOMIC DNA]</scope>
    <source>
        <strain evidence="3">PS312</strain>
    </source>
</reference>
<evidence type="ECO:0000313" key="2">
    <source>
        <dbReference type="EnsemblMetazoa" id="PPA35942.1"/>
    </source>
</evidence>
<proteinExistence type="predicted"/>
<reference evidence="2" key="2">
    <citation type="submission" date="2022-06" db="UniProtKB">
        <authorList>
            <consortium name="EnsemblMetazoa"/>
        </authorList>
    </citation>
    <scope>IDENTIFICATION</scope>
    <source>
        <strain evidence="2">PS312</strain>
    </source>
</reference>
<accession>A0A8R1YTK2</accession>
<feature type="region of interest" description="Disordered" evidence="1">
    <location>
        <begin position="101"/>
        <end position="122"/>
    </location>
</feature>
<protein>
    <submittedName>
        <fullName evidence="2">Uncharacterized protein</fullName>
    </submittedName>
</protein>
<sequence>MLRVSAPTTKPKTKDHRPLTLQFVRVRRRWIDKLLVVLVKGLGVSAKIKDKRSKINFLTCRSFLHNLRRPSSVTSSITVSASRVNCPPCTISNVFPSASVISPEDGRTSPATKLDRTAMAGN</sequence>
<evidence type="ECO:0000256" key="1">
    <source>
        <dbReference type="SAM" id="MobiDB-lite"/>
    </source>
</evidence>
<name>A0A8R1YTK2_PRIPA</name>
<organism evidence="2 3">
    <name type="scientific">Pristionchus pacificus</name>
    <name type="common">Parasitic nematode worm</name>
    <dbReference type="NCBI Taxonomy" id="54126"/>
    <lineage>
        <taxon>Eukaryota</taxon>
        <taxon>Metazoa</taxon>
        <taxon>Ecdysozoa</taxon>
        <taxon>Nematoda</taxon>
        <taxon>Chromadorea</taxon>
        <taxon>Rhabditida</taxon>
        <taxon>Rhabditina</taxon>
        <taxon>Diplogasteromorpha</taxon>
        <taxon>Diplogasteroidea</taxon>
        <taxon>Neodiplogasteridae</taxon>
        <taxon>Pristionchus</taxon>
    </lineage>
</organism>
<dbReference type="AlphaFoldDB" id="A0A8R1YTK2"/>
<gene>
    <name evidence="2" type="primary">WBGene00274311</name>
</gene>
<dbReference type="Proteomes" id="UP000005239">
    <property type="component" value="Unassembled WGS sequence"/>
</dbReference>
<dbReference type="EnsemblMetazoa" id="PPA35942.1">
    <property type="protein sequence ID" value="PPA35942.1"/>
    <property type="gene ID" value="WBGene00274311"/>
</dbReference>